<organism evidence="3 4">
    <name type="scientific">Neolewinella marina</name>
    <dbReference type="NCBI Taxonomy" id="438751"/>
    <lineage>
        <taxon>Bacteria</taxon>
        <taxon>Pseudomonadati</taxon>
        <taxon>Bacteroidota</taxon>
        <taxon>Saprospiria</taxon>
        <taxon>Saprospirales</taxon>
        <taxon>Lewinellaceae</taxon>
        <taxon>Neolewinella</taxon>
    </lineage>
</organism>
<dbReference type="Gene3D" id="2.40.30.170">
    <property type="match status" value="1"/>
</dbReference>
<feature type="domain" description="CusB-like beta-barrel" evidence="2">
    <location>
        <begin position="213"/>
        <end position="284"/>
    </location>
</feature>
<dbReference type="EMBL" id="PDLO01000001">
    <property type="protein sequence ID" value="PHL00312.1"/>
    <property type="molecule type" value="Genomic_DNA"/>
</dbReference>
<evidence type="ECO:0000256" key="1">
    <source>
        <dbReference type="ARBA" id="ARBA00009477"/>
    </source>
</evidence>
<protein>
    <recommendedName>
        <fullName evidence="2">CusB-like beta-barrel domain-containing protein</fullName>
    </recommendedName>
</protein>
<dbReference type="Gene3D" id="1.10.287.470">
    <property type="entry name" value="Helix hairpin bin"/>
    <property type="match status" value="1"/>
</dbReference>
<proteinExistence type="inferred from homology"/>
<dbReference type="OrthoDB" id="1522646at2"/>
<dbReference type="GO" id="GO:1990281">
    <property type="term" value="C:efflux pump complex"/>
    <property type="evidence" value="ECO:0007669"/>
    <property type="project" value="TreeGrafter"/>
</dbReference>
<name>A0A2G0CK23_9BACT</name>
<sequence length="361" mass="39191">MARLHPSYLYLCLLFLTHCGGGEKVEPVAVNLSGESITEVVAPEVTIVQARLGQLPLRRQTNGNLRARREITISSQIGGVLTLAPVEGKYYRRGDTLAVTDLRPVRLAVDRAMAAREEAAFRHRDLLLRLSINLPPGDTVLPRLARDNALIQSGLPAAEVALREAHYALTQAIQLAPFAGRAAEVEAQAGQLVGVGEEICTLIDPTSLEAEFTLLEQEIPRLDQGHRITVSPLALPEVKIPATLDIVNPRVNDGGLLRVRARLGNTGSHRLYPGMNVMVTIAGHSDEAVLLPKEALVLRSGRPVVFTYDEESARAKWQYVSVLHENDEMIAVGEGVEPGASVIVSGNLNLDHDARVIVKVK</sequence>
<dbReference type="InterPro" id="IPR006143">
    <property type="entry name" value="RND_pump_MFP"/>
</dbReference>
<dbReference type="PANTHER" id="PTHR30469:SF15">
    <property type="entry name" value="HLYD FAMILY OF SECRETION PROTEINS"/>
    <property type="match status" value="1"/>
</dbReference>
<dbReference type="Gene3D" id="2.40.420.20">
    <property type="match status" value="1"/>
</dbReference>
<dbReference type="Proteomes" id="UP000226437">
    <property type="component" value="Unassembled WGS sequence"/>
</dbReference>
<dbReference type="Gene3D" id="2.40.50.100">
    <property type="match status" value="1"/>
</dbReference>
<dbReference type="PANTHER" id="PTHR30469">
    <property type="entry name" value="MULTIDRUG RESISTANCE PROTEIN MDTA"/>
    <property type="match status" value="1"/>
</dbReference>
<dbReference type="GO" id="GO:0015562">
    <property type="term" value="F:efflux transmembrane transporter activity"/>
    <property type="evidence" value="ECO:0007669"/>
    <property type="project" value="TreeGrafter"/>
</dbReference>
<reference evidence="3 4" key="1">
    <citation type="submission" date="2017-10" db="EMBL/GenBank/DDBJ databases">
        <title>The draft genome sequence of Lewinella marina KCTC 32374.</title>
        <authorList>
            <person name="Wang K."/>
        </authorList>
    </citation>
    <scope>NUCLEOTIDE SEQUENCE [LARGE SCALE GENOMIC DNA]</scope>
    <source>
        <strain evidence="3 4">MKG-38</strain>
    </source>
</reference>
<comment type="caution">
    <text evidence="3">The sequence shown here is derived from an EMBL/GenBank/DDBJ whole genome shotgun (WGS) entry which is preliminary data.</text>
</comment>
<gene>
    <name evidence="3" type="ORF">CGL56_04575</name>
</gene>
<evidence type="ECO:0000313" key="4">
    <source>
        <dbReference type="Proteomes" id="UP000226437"/>
    </source>
</evidence>
<accession>A0A2G0CK23</accession>
<dbReference type="InterPro" id="IPR058792">
    <property type="entry name" value="Beta-barrel_RND_2"/>
</dbReference>
<dbReference type="AlphaFoldDB" id="A0A2G0CK23"/>
<keyword evidence="4" id="KW-1185">Reference proteome</keyword>
<dbReference type="SUPFAM" id="SSF111369">
    <property type="entry name" value="HlyD-like secretion proteins"/>
    <property type="match status" value="1"/>
</dbReference>
<evidence type="ECO:0000313" key="3">
    <source>
        <dbReference type="EMBL" id="PHL00312.1"/>
    </source>
</evidence>
<dbReference type="NCBIfam" id="TIGR01730">
    <property type="entry name" value="RND_mfp"/>
    <property type="match status" value="1"/>
</dbReference>
<dbReference type="Pfam" id="PF25954">
    <property type="entry name" value="Beta-barrel_RND_2"/>
    <property type="match status" value="1"/>
</dbReference>
<evidence type="ECO:0000259" key="2">
    <source>
        <dbReference type="Pfam" id="PF25954"/>
    </source>
</evidence>
<comment type="similarity">
    <text evidence="1">Belongs to the membrane fusion protein (MFP) (TC 8.A.1) family.</text>
</comment>